<dbReference type="Proteomes" id="UP000480350">
    <property type="component" value="Unassembled WGS sequence"/>
</dbReference>
<dbReference type="RefSeq" id="WP_160764634.1">
    <property type="nucleotide sequence ID" value="NZ_WUPT01000002.1"/>
</dbReference>
<dbReference type="AlphaFoldDB" id="A0A7C9IHJ0"/>
<name>A0A7C9IHJ0_9RHOB</name>
<proteinExistence type="predicted"/>
<reference evidence="1 2" key="2">
    <citation type="submission" date="2020-03" db="EMBL/GenBank/DDBJ databases">
        <title>Kangsaoukella pontilimi gen. nov., sp. nov., a new member of the family Rhodobacteraceae isolated from a tidal mudflat.</title>
        <authorList>
            <person name="Kim I.S."/>
        </authorList>
    </citation>
    <scope>NUCLEOTIDE SEQUENCE [LARGE SCALE GENOMIC DNA]</scope>
    <source>
        <strain evidence="1 2">GH1-50</strain>
    </source>
</reference>
<organism evidence="1 2">
    <name type="scientific">Kangsaoukella pontilimi</name>
    <dbReference type="NCBI Taxonomy" id="2691042"/>
    <lineage>
        <taxon>Bacteria</taxon>
        <taxon>Pseudomonadati</taxon>
        <taxon>Pseudomonadota</taxon>
        <taxon>Alphaproteobacteria</taxon>
        <taxon>Rhodobacterales</taxon>
        <taxon>Paracoccaceae</taxon>
        <taxon>Kangsaoukella</taxon>
    </lineage>
</organism>
<comment type="caution">
    <text evidence="1">The sequence shown here is derived from an EMBL/GenBank/DDBJ whole genome shotgun (WGS) entry which is preliminary data.</text>
</comment>
<reference evidence="1 2" key="1">
    <citation type="submission" date="2019-12" db="EMBL/GenBank/DDBJ databases">
        <authorList>
            <person name="Lee S.D."/>
        </authorList>
    </citation>
    <scope>NUCLEOTIDE SEQUENCE [LARGE SCALE GENOMIC DNA]</scope>
    <source>
        <strain evidence="1 2">GH1-50</strain>
    </source>
</reference>
<protein>
    <submittedName>
        <fullName evidence="1">Uncharacterized protein</fullName>
    </submittedName>
</protein>
<sequence>MKRYFPEEAALWRERMGDLVLERRKGIYNTTAPLAVGADIRSRNAPYLANAPDALLVEVLEQQHALLALYSADREACGRLALEGPAGLSAVERRKMAPVVNETTVLYQAMHAGKTNPVSRGPSTDLDWEAFFQDMRAAGFSDADIELMIAPDPANPRYCDTILGFLKTLTVMEFDGADRIRAEMAVAMLGS</sequence>
<keyword evidence="2" id="KW-1185">Reference proteome</keyword>
<dbReference type="EMBL" id="WUPT01000002">
    <property type="protein sequence ID" value="MXQ08729.1"/>
    <property type="molecule type" value="Genomic_DNA"/>
</dbReference>
<evidence type="ECO:0000313" key="2">
    <source>
        <dbReference type="Proteomes" id="UP000480350"/>
    </source>
</evidence>
<gene>
    <name evidence="1" type="ORF">GQ651_12805</name>
</gene>
<accession>A0A7C9IHJ0</accession>
<evidence type="ECO:0000313" key="1">
    <source>
        <dbReference type="EMBL" id="MXQ08729.1"/>
    </source>
</evidence>